<sequence>MLGGLAVVSHRTDPPTVREQRDLAAGVTALDQAVGLTVGQAGPRTVPVIMPVTIDKGCRITPLRSGATATGVVRFFTATGGGADFLTVLANGYPAAYQVEVSTDRKALRADAGEFVALRGKVISPEEVQVTLTTGCRPVNTEVAHLLPEYPQQAGPRQLLTTLGATSVDDESISFAACPAGRPAVTASALGHGVTAKPTAAAGDLILNTPKVYAYRSGPTEAVALVPSGEHDTRAYVTQLC</sequence>
<evidence type="ECO:0000313" key="2">
    <source>
        <dbReference type="Proteomes" id="UP000256913"/>
    </source>
</evidence>
<keyword evidence="2" id="KW-1185">Reference proteome</keyword>
<reference evidence="1 2" key="1">
    <citation type="submission" date="2018-08" db="EMBL/GenBank/DDBJ databases">
        <title>Sequencing the genomes of 1000 actinobacteria strains.</title>
        <authorList>
            <person name="Klenk H.-P."/>
        </authorList>
    </citation>
    <scope>NUCLEOTIDE SEQUENCE [LARGE SCALE GENOMIC DNA]</scope>
    <source>
        <strain evidence="1 2">DSM 44099</strain>
    </source>
</reference>
<evidence type="ECO:0000313" key="1">
    <source>
        <dbReference type="EMBL" id="REF96723.1"/>
    </source>
</evidence>
<proteinExistence type="predicted"/>
<gene>
    <name evidence="1" type="ORF">DFJ67_2714</name>
</gene>
<dbReference type="Proteomes" id="UP000256913">
    <property type="component" value="Unassembled WGS sequence"/>
</dbReference>
<protein>
    <submittedName>
        <fullName evidence="1">Uncharacterized protein</fullName>
    </submittedName>
</protein>
<accession>A0A3D9ZLB2</accession>
<dbReference type="EMBL" id="QUMQ01000001">
    <property type="protein sequence ID" value="REF96723.1"/>
    <property type="molecule type" value="Genomic_DNA"/>
</dbReference>
<comment type="caution">
    <text evidence="1">The sequence shown here is derived from an EMBL/GenBank/DDBJ whole genome shotgun (WGS) entry which is preliminary data.</text>
</comment>
<name>A0A3D9ZLB2_9ACTN</name>
<dbReference type="AlphaFoldDB" id="A0A3D9ZLB2"/>
<organism evidence="1 2">
    <name type="scientific">Asanoa ferruginea</name>
    <dbReference type="NCBI Taxonomy" id="53367"/>
    <lineage>
        <taxon>Bacteria</taxon>
        <taxon>Bacillati</taxon>
        <taxon>Actinomycetota</taxon>
        <taxon>Actinomycetes</taxon>
        <taxon>Micromonosporales</taxon>
        <taxon>Micromonosporaceae</taxon>
        <taxon>Asanoa</taxon>
    </lineage>
</organism>